<feature type="compositionally biased region" description="Gly residues" evidence="4">
    <location>
        <begin position="373"/>
        <end position="404"/>
    </location>
</feature>
<feature type="domain" description="HTH La-type RNA-binding" evidence="5">
    <location>
        <begin position="445"/>
        <end position="536"/>
    </location>
</feature>
<organism evidence="6 7">
    <name type="scientific">Frankliniella occidentalis</name>
    <name type="common">Western flower thrips</name>
    <name type="synonym">Euthrips occidentalis</name>
    <dbReference type="NCBI Taxonomy" id="133901"/>
    <lineage>
        <taxon>Eukaryota</taxon>
        <taxon>Metazoa</taxon>
        <taxon>Ecdysozoa</taxon>
        <taxon>Arthropoda</taxon>
        <taxon>Hexapoda</taxon>
        <taxon>Insecta</taxon>
        <taxon>Pterygota</taxon>
        <taxon>Neoptera</taxon>
        <taxon>Paraneoptera</taxon>
        <taxon>Thysanoptera</taxon>
        <taxon>Terebrantia</taxon>
        <taxon>Thripoidea</taxon>
        <taxon>Thripidae</taxon>
        <taxon>Frankliniella</taxon>
    </lineage>
</organism>
<evidence type="ECO:0000256" key="1">
    <source>
        <dbReference type="ARBA" id="ARBA00022884"/>
    </source>
</evidence>
<dbReference type="GO" id="GO:0000339">
    <property type="term" value="F:RNA cap binding"/>
    <property type="evidence" value="ECO:0007669"/>
    <property type="project" value="InterPro"/>
</dbReference>
<reference evidence="7" key="1">
    <citation type="submission" date="2025-08" db="UniProtKB">
        <authorList>
            <consortium name="RefSeq"/>
        </authorList>
    </citation>
    <scope>IDENTIFICATION</scope>
    <source>
        <tissue evidence="7">Whole organism</tissue>
    </source>
</reference>
<feature type="compositionally biased region" description="Pro residues" evidence="4">
    <location>
        <begin position="573"/>
        <end position="595"/>
    </location>
</feature>
<dbReference type="PANTHER" id="PTHR22792">
    <property type="entry name" value="LUPUS LA PROTEIN-RELATED"/>
    <property type="match status" value="1"/>
</dbReference>
<feature type="compositionally biased region" description="Polar residues" evidence="4">
    <location>
        <begin position="612"/>
        <end position="623"/>
    </location>
</feature>
<dbReference type="GO" id="GO:0010494">
    <property type="term" value="C:cytoplasmic stress granule"/>
    <property type="evidence" value="ECO:0007669"/>
    <property type="project" value="TreeGrafter"/>
</dbReference>
<evidence type="ECO:0000313" key="7">
    <source>
        <dbReference type="RefSeq" id="XP_026285937.1"/>
    </source>
</evidence>
<evidence type="ECO:0000256" key="4">
    <source>
        <dbReference type="SAM" id="MobiDB-lite"/>
    </source>
</evidence>
<feature type="region of interest" description="Disordered" evidence="4">
    <location>
        <begin position="353"/>
        <end position="406"/>
    </location>
</feature>
<dbReference type="SUPFAM" id="SSF46785">
    <property type="entry name" value="Winged helix' DNA-binding domain"/>
    <property type="match status" value="1"/>
</dbReference>
<dbReference type="CTD" id="53567"/>
<dbReference type="InterPro" id="IPR036388">
    <property type="entry name" value="WH-like_DNA-bd_sf"/>
</dbReference>
<dbReference type="InterPro" id="IPR006630">
    <property type="entry name" value="La_HTH"/>
</dbReference>
<dbReference type="InterPro" id="IPR045180">
    <property type="entry name" value="La_dom_prot"/>
</dbReference>
<evidence type="ECO:0000256" key="2">
    <source>
        <dbReference type="ARBA" id="ARBA00072183"/>
    </source>
</evidence>
<feature type="compositionally biased region" description="Polar residues" evidence="4">
    <location>
        <begin position="1193"/>
        <end position="1202"/>
    </location>
</feature>
<accession>A0A6J1SYM7</accession>
<dbReference type="KEGG" id="foc:113211694"/>
<gene>
    <name evidence="7" type="primary">LOC113211694</name>
</gene>
<dbReference type="OrthoDB" id="340227at2759"/>
<dbReference type="GO" id="GO:0008187">
    <property type="term" value="F:poly-pyrimidine tract binding"/>
    <property type="evidence" value="ECO:0007669"/>
    <property type="project" value="UniProtKB-ARBA"/>
</dbReference>
<dbReference type="Pfam" id="PF05383">
    <property type="entry name" value="La"/>
    <property type="match status" value="1"/>
</dbReference>
<dbReference type="Gene3D" id="1.10.10.10">
    <property type="entry name" value="Winged helix-like DNA-binding domain superfamily/Winged helix DNA-binding domain"/>
    <property type="match status" value="1"/>
</dbReference>
<dbReference type="RefSeq" id="XP_026285937.1">
    <property type="nucleotide sequence ID" value="XM_026430152.2"/>
</dbReference>
<name>A0A6J1SYM7_FRAOC</name>
<protein>
    <recommendedName>
        <fullName evidence="2">La-related protein 1</fullName>
    </recommendedName>
</protein>
<feature type="compositionally biased region" description="Low complexity" evidence="4">
    <location>
        <begin position="1218"/>
        <end position="1229"/>
    </location>
</feature>
<dbReference type="Proteomes" id="UP000504606">
    <property type="component" value="Unplaced"/>
</dbReference>
<feature type="region of interest" description="Disordered" evidence="4">
    <location>
        <begin position="232"/>
        <end position="326"/>
    </location>
</feature>
<dbReference type="FunFam" id="1.10.10.10:FF:000131">
    <property type="entry name" value="la-related protein 1B isoform X2"/>
    <property type="match status" value="1"/>
</dbReference>
<feature type="compositionally biased region" description="Basic and acidic residues" evidence="4">
    <location>
        <begin position="292"/>
        <end position="318"/>
    </location>
</feature>
<dbReference type="PROSITE" id="PS50961">
    <property type="entry name" value="HTH_LA"/>
    <property type="match status" value="1"/>
</dbReference>
<feature type="region of interest" description="Disordered" evidence="4">
    <location>
        <begin position="137"/>
        <end position="170"/>
    </location>
</feature>
<feature type="compositionally biased region" description="Polar residues" evidence="4">
    <location>
        <begin position="1167"/>
        <end position="1183"/>
    </location>
</feature>
<dbReference type="GO" id="GO:0005829">
    <property type="term" value="C:cytosol"/>
    <property type="evidence" value="ECO:0007669"/>
    <property type="project" value="TreeGrafter"/>
</dbReference>
<sequence length="1294" mass="143092">MAATATAAAGLNPAPAPAQTAQAPASAAESTASYAGALLNLKAEPAPARPETVDKPTKASPKEAPEKPQSKNAQQQQQAAEPATNSNTEDGNSSDSPSDASDKKKFVEAPPPKVNPWMKNKNAASVITGKEVPVVTPAPASASTSEVAESKPSTTATVTGPAESTVPKVTAPVSAATPALPVEPIKEQPTAVPVAIAKEAPAVKSTQPPATVENGVPKETAPVPIIIKASKDRKRFNQKASNFNDIEDWPTLGTVNVEPKPVPVSNGYGKENKSSSNQVKKSEEPSLNNNKSKRDFKTDSFKDNSKKMVSSKDDPSADKKKKMAKQKWVPLEIDITKTRGKRDWYHSEKGEEGEYYENGENGNWRSDEDRARGPGGVHRSGRGGNARFGGRGARGGSRGAGRGRGGMHRGGADFFAQAKFNGLGDMPFAMPYMGAFYFDNTSFGNMDGPTLQEYVKKQIEYYFSEENLMKDFFLRRKMDSEGYLPVTLIASFHRLQALTTDLSMILTAVRTSDKLELFNGFKVRTKEDPLRWPLPDAVGSNSMTPIPSSHAAPVQPGPVQASSGVAPVLPLHNLPPPPLPRNFRPLPPNAIPPPDLTRTDENLNPEVPAFIPNSSDKPSQQIEKTSKPLGKGASVGKKESDSSSASKKVAHTESDKKTITVEERELIEKCLTPNRNAIPKVTEVAEPLLQLFRSTAAKIDNNELWQEVKRKVKFPPKKDDEIRVKDKETDSKKPQETKPEDDREELDFQFDEELDNMSLGTHRTNKFSEWSEDEDDYEISDHEINKLLIVTQASSHLPARYSKHEGYDRTGDYTSRVKMSQDLEHAINDGLAYYEDELNVQGWIPPSGSYKTVNVITKEAFDKMASASKNADPEIPPPPPSSLVVSKLSADAPEFQMSAHQNRKDSNKKNHQRFYAVVKEDKAPSKGKKYKTRYSSNPPVEHHVGWIMDVREHRPRTASMSSSTGTSPSEGHLSSSVGSIPSSLPSFQHPSHALLKENNFTQQAYHKYHSRCLKDRAKLGIGQSQEMNTLFRFWSFFLRENFNRKMYDEFRTVALEDANEGFRYGLECLFRFYSYGLEKRFKPNLYQDFQEETVRDYESGQYYGLEKFWAFLKYYKHSKKLVVEPKLKEIVAKFKTIDDFRTLEPAEENERILNLKSRGIGRRNRSASESCSYDAPSANSTAQHVPKRVRRLSGSQVPFSNMNRRRTNSFGSGRIVNPGAAGAPAGSGPARRRRLNSYDDSQSNDVENKNNPVVSKARVNFKLGDADSKPKARSASKSPLRPALKSANKGTVKN</sequence>
<dbReference type="GeneID" id="113211694"/>
<dbReference type="InterPro" id="IPR006607">
    <property type="entry name" value="DM15"/>
</dbReference>
<dbReference type="GO" id="GO:0045727">
    <property type="term" value="P:positive regulation of translation"/>
    <property type="evidence" value="ECO:0007669"/>
    <property type="project" value="TreeGrafter"/>
</dbReference>
<dbReference type="Pfam" id="PF21071">
    <property type="entry name" value="LARP1_HEAT"/>
    <property type="match status" value="1"/>
</dbReference>
<feature type="region of interest" description="Disordered" evidence="4">
    <location>
        <begin position="1"/>
        <end position="122"/>
    </location>
</feature>
<dbReference type="PANTHER" id="PTHR22792:SF132">
    <property type="entry name" value="LA-RELATED PROTEIN 1"/>
    <property type="match status" value="1"/>
</dbReference>
<dbReference type="SMART" id="SM00715">
    <property type="entry name" value="LA"/>
    <property type="match status" value="1"/>
</dbReference>
<feature type="compositionally biased region" description="Polar residues" evidence="4">
    <location>
        <begin position="141"/>
        <end position="158"/>
    </location>
</feature>
<feature type="region of interest" description="Disordered" evidence="4">
    <location>
        <begin position="1165"/>
        <end position="1294"/>
    </location>
</feature>
<evidence type="ECO:0000259" key="5">
    <source>
        <dbReference type="PROSITE" id="PS50961"/>
    </source>
</evidence>
<proteinExistence type="predicted"/>
<feature type="region of interest" description="Disordered" evidence="4">
    <location>
        <begin position="719"/>
        <end position="746"/>
    </location>
</feature>
<dbReference type="GO" id="GO:0048255">
    <property type="term" value="P:mRNA stabilization"/>
    <property type="evidence" value="ECO:0007669"/>
    <property type="project" value="InterPro"/>
</dbReference>
<dbReference type="InterPro" id="IPR036390">
    <property type="entry name" value="WH_DNA-bd_sf"/>
</dbReference>
<keyword evidence="6" id="KW-1185">Reference proteome</keyword>
<feature type="compositionally biased region" description="Basic and acidic residues" evidence="4">
    <location>
        <begin position="51"/>
        <end position="69"/>
    </location>
</feature>
<keyword evidence="1 3" id="KW-0694">RNA-binding</keyword>
<evidence type="ECO:0000313" key="6">
    <source>
        <dbReference type="Proteomes" id="UP000504606"/>
    </source>
</evidence>
<feature type="compositionally biased region" description="Low complexity" evidence="4">
    <location>
        <begin position="1"/>
        <end position="37"/>
    </location>
</feature>
<feature type="compositionally biased region" description="Low complexity" evidence="4">
    <location>
        <begin position="957"/>
        <end position="985"/>
    </location>
</feature>
<feature type="compositionally biased region" description="Polar residues" evidence="4">
    <location>
        <begin position="1238"/>
        <end position="1253"/>
    </location>
</feature>
<dbReference type="SMART" id="SM00684">
    <property type="entry name" value="DM15"/>
    <property type="match status" value="3"/>
</dbReference>
<feature type="region of interest" description="Disordered" evidence="4">
    <location>
        <begin position="541"/>
        <end position="656"/>
    </location>
</feature>
<feature type="compositionally biased region" description="Basic and acidic residues" evidence="4">
    <location>
        <begin position="719"/>
        <end position="741"/>
    </location>
</feature>
<feature type="compositionally biased region" description="Polar residues" evidence="4">
    <location>
        <begin position="274"/>
        <end position="290"/>
    </location>
</feature>
<evidence type="ECO:0000256" key="3">
    <source>
        <dbReference type="PROSITE-ProRule" id="PRU00332"/>
    </source>
</evidence>
<feature type="region of interest" description="Disordered" evidence="4">
    <location>
        <begin position="955"/>
        <end position="985"/>
    </location>
</feature>